<name>A0ABT5TUY3_9MICO</name>
<keyword evidence="3" id="KW-1185">Reference proteome</keyword>
<accession>A0ABT5TUY3</accession>
<dbReference type="EMBL" id="JARACI010000522">
    <property type="protein sequence ID" value="MDD9205498.1"/>
    <property type="molecule type" value="Genomic_DNA"/>
</dbReference>
<evidence type="ECO:0000313" key="3">
    <source>
        <dbReference type="Proteomes" id="UP001165561"/>
    </source>
</evidence>
<organism evidence="2 3">
    <name type="scientific">Georgenia halotolerans</name>
    <dbReference type="NCBI Taxonomy" id="3028317"/>
    <lineage>
        <taxon>Bacteria</taxon>
        <taxon>Bacillati</taxon>
        <taxon>Actinomycetota</taxon>
        <taxon>Actinomycetes</taxon>
        <taxon>Micrococcales</taxon>
        <taxon>Bogoriellaceae</taxon>
        <taxon>Georgenia</taxon>
    </lineage>
</organism>
<feature type="region of interest" description="Disordered" evidence="1">
    <location>
        <begin position="171"/>
        <end position="203"/>
    </location>
</feature>
<evidence type="ECO:0000313" key="2">
    <source>
        <dbReference type="EMBL" id="MDD9205498.1"/>
    </source>
</evidence>
<gene>
    <name evidence="2" type="ORF">PU560_03320</name>
</gene>
<dbReference type="Proteomes" id="UP001165561">
    <property type="component" value="Unassembled WGS sequence"/>
</dbReference>
<evidence type="ECO:0000256" key="1">
    <source>
        <dbReference type="SAM" id="MobiDB-lite"/>
    </source>
</evidence>
<proteinExistence type="predicted"/>
<protein>
    <recommendedName>
        <fullName evidence="4">DUF937 domain-containing protein</fullName>
    </recommendedName>
</protein>
<reference evidence="2" key="1">
    <citation type="submission" date="2023-02" db="EMBL/GenBank/DDBJ databases">
        <title>Georgenia sp.10Sc9-8, isolated from a soil sample collected from the Taklamakan desert.</title>
        <authorList>
            <person name="Liu S."/>
        </authorList>
    </citation>
    <scope>NUCLEOTIDE SEQUENCE</scope>
    <source>
        <strain evidence="2">10Sc9-8</strain>
    </source>
</reference>
<comment type="caution">
    <text evidence="2">The sequence shown here is derived from an EMBL/GenBank/DDBJ whole genome shotgun (WGS) entry which is preliminary data.</text>
</comment>
<evidence type="ECO:0008006" key="4">
    <source>
        <dbReference type="Google" id="ProtNLM"/>
    </source>
</evidence>
<sequence length="203" mass="20218">MTIGKTFVAAGVAGVTGLAVVAARALTAAAEQGTVAAVTDRVTAITEALDGLVSDGTITQERAGVVASTLTESGALREPHGTGRVGLDLDVAADALGMTAEELRTLAEDGATLASVAEAAGVSTDPLVKALVDAATERVQAAAAEGRLDPEKAEEIVAGLPERVAALVEEELRRGMGHRGPGPDERGDASSGNLTPEDASAIA</sequence>